<keyword evidence="1" id="KW-0732">Signal</keyword>
<evidence type="ECO:0000313" key="3">
    <source>
        <dbReference type="Proteomes" id="UP000469346"/>
    </source>
</evidence>
<accession>A0A6N9TRI3</accession>
<reference evidence="2 3" key="1">
    <citation type="submission" date="2020-02" db="EMBL/GenBank/DDBJ databases">
        <title>Comparative genomics of sulfur disproportionating microorganisms.</title>
        <authorList>
            <person name="Ward L.M."/>
            <person name="Bertran E."/>
            <person name="Johnston D.T."/>
        </authorList>
    </citation>
    <scope>NUCLEOTIDE SEQUENCE [LARGE SCALE GENOMIC DNA]</scope>
    <source>
        <strain evidence="2 3">DSM 100025</strain>
    </source>
</reference>
<organism evidence="2 3">
    <name type="scientific">Dissulfurirhabdus thermomarina</name>
    <dbReference type="NCBI Taxonomy" id="1765737"/>
    <lineage>
        <taxon>Bacteria</taxon>
        <taxon>Deltaproteobacteria</taxon>
        <taxon>Dissulfurirhabdaceae</taxon>
        <taxon>Dissulfurirhabdus</taxon>
    </lineage>
</organism>
<dbReference type="AlphaFoldDB" id="A0A6N9TRI3"/>
<name>A0A6N9TRI3_DISTH</name>
<feature type="signal peptide" evidence="1">
    <location>
        <begin position="1"/>
        <end position="29"/>
    </location>
</feature>
<comment type="caution">
    <text evidence="2">The sequence shown here is derived from an EMBL/GenBank/DDBJ whole genome shotgun (WGS) entry which is preliminary data.</text>
</comment>
<feature type="chain" id="PRO_5027064640" description="PEP-CTERM sorting domain-containing protein" evidence="1">
    <location>
        <begin position="30"/>
        <end position="134"/>
    </location>
</feature>
<evidence type="ECO:0000256" key="1">
    <source>
        <dbReference type="SAM" id="SignalP"/>
    </source>
</evidence>
<evidence type="ECO:0000313" key="2">
    <source>
        <dbReference type="EMBL" id="NDY42723.1"/>
    </source>
</evidence>
<evidence type="ECO:0008006" key="4">
    <source>
        <dbReference type="Google" id="ProtNLM"/>
    </source>
</evidence>
<sequence>MRTRLIRCLQISMALLFLVALGYQGPAIAASGTVTSGLFNVTDATCGGQLSFELSPNVQLGYNILDDSFAINSFNDKTDTTNGMEYGIGSDKPGYYQRQKTVDAGTAITAPTGSNSSAFSTNGTNAWTYQGSTK</sequence>
<dbReference type="EMBL" id="JAAGRR010000079">
    <property type="protein sequence ID" value="NDY42723.1"/>
    <property type="molecule type" value="Genomic_DNA"/>
</dbReference>
<dbReference type="Proteomes" id="UP000469346">
    <property type="component" value="Unassembled WGS sequence"/>
</dbReference>
<gene>
    <name evidence="2" type="ORF">G3N55_07700</name>
</gene>
<dbReference type="RefSeq" id="WP_163298856.1">
    <property type="nucleotide sequence ID" value="NZ_JAAGRR010000079.1"/>
</dbReference>
<protein>
    <recommendedName>
        <fullName evidence="4">PEP-CTERM sorting domain-containing protein</fullName>
    </recommendedName>
</protein>
<keyword evidence="3" id="KW-1185">Reference proteome</keyword>
<proteinExistence type="predicted"/>